<dbReference type="GO" id="GO:0009898">
    <property type="term" value="C:cytoplasmic side of plasma membrane"/>
    <property type="evidence" value="ECO:0007669"/>
    <property type="project" value="TreeGrafter"/>
</dbReference>
<protein>
    <recommendedName>
        <fullName evidence="1">AAA domain-containing protein</fullName>
    </recommendedName>
</protein>
<dbReference type="InterPro" id="IPR050625">
    <property type="entry name" value="ParA/MinD_ATPase"/>
</dbReference>
<dbReference type="GO" id="GO:0051782">
    <property type="term" value="P:negative regulation of cell division"/>
    <property type="evidence" value="ECO:0007669"/>
    <property type="project" value="TreeGrafter"/>
</dbReference>
<sequence>MLTEVLNVSVLYGNSPPNPAIPEILGKIPKVRLLCQAAGPKDLETQSYGVAPDCVLVYLDGEQTLPDWLPDLATEQPRAAIMLCSARMEPEFLIQAMQRGVREILPLPLAKSDLEAAFERVRMLKRRVSDPMASKGKILVVTGHKGGIGTTTVAVNLALALAEMQGQKLILMDLGRPFPDVGHFLDLEAPYNLYDLMQNVYDLDQAFLEKIVQPYEDNLAVIHGISDFKEQDSIDLDALEKIFAFLRAHYPWTIVDLSHWLDDLFLKVLGEADLVILLTALTVPNLRNLGQLWPIFRQWQFAQDKVKLVVNRYEKGTGLSLRNLNQVIKDPVFATLPNDEHHSDEAINRGVPLSRIAPNSKLWLAIKDLAQKLQQQAKPQEETAGNGTRPRRRFWIF</sequence>
<name>A0A7C3SIY0_9BACT</name>
<dbReference type="Gene3D" id="3.40.50.300">
    <property type="entry name" value="P-loop containing nucleotide triphosphate hydrolases"/>
    <property type="match status" value="1"/>
</dbReference>
<evidence type="ECO:0000259" key="1">
    <source>
        <dbReference type="Pfam" id="PF13614"/>
    </source>
</evidence>
<dbReference type="AlphaFoldDB" id="A0A7C3SIY0"/>
<evidence type="ECO:0000313" key="2">
    <source>
        <dbReference type="EMBL" id="HGB13667.1"/>
    </source>
</evidence>
<dbReference type="EMBL" id="DTHB01000005">
    <property type="protein sequence ID" value="HGB13667.1"/>
    <property type="molecule type" value="Genomic_DNA"/>
</dbReference>
<dbReference type="PANTHER" id="PTHR43384">
    <property type="entry name" value="SEPTUM SITE-DETERMINING PROTEIN MIND HOMOLOG, CHLOROPLASTIC-RELATED"/>
    <property type="match status" value="1"/>
</dbReference>
<proteinExistence type="predicted"/>
<reference evidence="2" key="1">
    <citation type="journal article" date="2020" name="mSystems">
        <title>Genome- and Community-Level Interaction Insights into Carbon Utilization and Element Cycling Functions of Hydrothermarchaeota in Hydrothermal Sediment.</title>
        <authorList>
            <person name="Zhou Z."/>
            <person name="Liu Y."/>
            <person name="Xu W."/>
            <person name="Pan J."/>
            <person name="Luo Z.H."/>
            <person name="Li M."/>
        </authorList>
    </citation>
    <scope>NUCLEOTIDE SEQUENCE [LARGE SCALE GENOMIC DNA]</scope>
    <source>
        <strain evidence="2">SpSt-776</strain>
    </source>
</reference>
<dbReference type="InterPro" id="IPR011006">
    <property type="entry name" value="CheY-like_superfamily"/>
</dbReference>
<dbReference type="SUPFAM" id="SSF52172">
    <property type="entry name" value="CheY-like"/>
    <property type="match status" value="1"/>
</dbReference>
<dbReference type="GO" id="GO:0016887">
    <property type="term" value="F:ATP hydrolysis activity"/>
    <property type="evidence" value="ECO:0007669"/>
    <property type="project" value="TreeGrafter"/>
</dbReference>
<dbReference type="PANTHER" id="PTHR43384:SF13">
    <property type="entry name" value="SLR0110 PROTEIN"/>
    <property type="match status" value="1"/>
</dbReference>
<organism evidence="2">
    <name type="scientific">Desulfobacca acetoxidans</name>
    <dbReference type="NCBI Taxonomy" id="60893"/>
    <lineage>
        <taxon>Bacteria</taxon>
        <taxon>Pseudomonadati</taxon>
        <taxon>Thermodesulfobacteriota</taxon>
        <taxon>Desulfobaccia</taxon>
        <taxon>Desulfobaccales</taxon>
        <taxon>Desulfobaccaceae</taxon>
        <taxon>Desulfobacca</taxon>
    </lineage>
</organism>
<dbReference type="Pfam" id="PF13614">
    <property type="entry name" value="AAA_31"/>
    <property type="match status" value="1"/>
</dbReference>
<comment type="caution">
    <text evidence="2">The sequence shown here is derived from an EMBL/GenBank/DDBJ whole genome shotgun (WGS) entry which is preliminary data.</text>
</comment>
<dbReference type="GO" id="GO:0005829">
    <property type="term" value="C:cytosol"/>
    <property type="evidence" value="ECO:0007669"/>
    <property type="project" value="TreeGrafter"/>
</dbReference>
<dbReference type="InterPro" id="IPR025669">
    <property type="entry name" value="AAA_dom"/>
</dbReference>
<feature type="domain" description="AAA" evidence="1">
    <location>
        <begin position="137"/>
        <end position="300"/>
    </location>
</feature>
<dbReference type="Gene3D" id="3.40.50.2300">
    <property type="match status" value="1"/>
</dbReference>
<gene>
    <name evidence="2" type="ORF">ENV62_00265</name>
</gene>
<accession>A0A7C3SIY0</accession>
<dbReference type="GO" id="GO:0005524">
    <property type="term" value="F:ATP binding"/>
    <property type="evidence" value="ECO:0007669"/>
    <property type="project" value="TreeGrafter"/>
</dbReference>
<dbReference type="InterPro" id="IPR027417">
    <property type="entry name" value="P-loop_NTPase"/>
</dbReference>
<dbReference type="SUPFAM" id="SSF52540">
    <property type="entry name" value="P-loop containing nucleoside triphosphate hydrolases"/>
    <property type="match status" value="1"/>
</dbReference>